<dbReference type="EMBL" id="JAASRM010000001">
    <property type="protein sequence ID" value="NIK89621.1"/>
    <property type="molecule type" value="Genomic_DNA"/>
</dbReference>
<feature type="domain" description="HTH lysR-type" evidence="5">
    <location>
        <begin position="1"/>
        <end position="58"/>
    </location>
</feature>
<accession>A0A846N2V0</accession>
<evidence type="ECO:0000313" key="7">
    <source>
        <dbReference type="Proteomes" id="UP000570514"/>
    </source>
</evidence>
<comment type="caution">
    <text evidence="6">The sequence shown here is derived from an EMBL/GenBank/DDBJ whole genome shotgun (WGS) entry which is preliminary data.</text>
</comment>
<dbReference type="Pfam" id="PF00126">
    <property type="entry name" value="HTH_1"/>
    <property type="match status" value="1"/>
</dbReference>
<dbReference type="Gene3D" id="3.40.190.290">
    <property type="match status" value="1"/>
</dbReference>
<dbReference type="InterPro" id="IPR005119">
    <property type="entry name" value="LysR_subst-bd"/>
</dbReference>
<dbReference type="PANTHER" id="PTHR30126">
    <property type="entry name" value="HTH-TYPE TRANSCRIPTIONAL REGULATOR"/>
    <property type="match status" value="1"/>
</dbReference>
<dbReference type="PROSITE" id="PS50931">
    <property type="entry name" value="HTH_LYSR"/>
    <property type="match status" value="1"/>
</dbReference>
<evidence type="ECO:0000313" key="6">
    <source>
        <dbReference type="EMBL" id="NIK89621.1"/>
    </source>
</evidence>
<evidence type="ECO:0000256" key="4">
    <source>
        <dbReference type="ARBA" id="ARBA00023163"/>
    </source>
</evidence>
<dbReference type="CDD" id="cd08420">
    <property type="entry name" value="PBP2_CysL_like"/>
    <property type="match status" value="1"/>
</dbReference>
<dbReference type="Gene3D" id="1.10.10.10">
    <property type="entry name" value="Winged helix-like DNA-binding domain superfamily/Winged helix DNA-binding domain"/>
    <property type="match status" value="1"/>
</dbReference>
<evidence type="ECO:0000256" key="1">
    <source>
        <dbReference type="ARBA" id="ARBA00009437"/>
    </source>
</evidence>
<dbReference type="SUPFAM" id="SSF53850">
    <property type="entry name" value="Periplasmic binding protein-like II"/>
    <property type="match status" value="1"/>
</dbReference>
<organism evidence="6 7">
    <name type="scientific">Rhizomicrobium palustre</name>
    <dbReference type="NCBI Taxonomy" id="189966"/>
    <lineage>
        <taxon>Bacteria</taxon>
        <taxon>Pseudomonadati</taxon>
        <taxon>Pseudomonadota</taxon>
        <taxon>Alphaproteobacteria</taxon>
        <taxon>Micropepsales</taxon>
        <taxon>Micropepsaceae</taxon>
        <taxon>Rhizomicrobium</taxon>
    </lineage>
</organism>
<comment type="similarity">
    <text evidence="1">Belongs to the LysR transcriptional regulatory family.</text>
</comment>
<evidence type="ECO:0000259" key="5">
    <source>
        <dbReference type="PROSITE" id="PS50931"/>
    </source>
</evidence>
<dbReference type="GO" id="GO:0000976">
    <property type="term" value="F:transcription cis-regulatory region binding"/>
    <property type="evidence" value="ECO:0007669"/>
    <property type="project" value="TreeGrafter"/>
</dbReference>
<protein>
    <submittedName>
        <fullName evidence="6">DNA-binding transcriptional LysR family regulator</fullName>
    </submittedName>
</protein>
<dbReference type="PANTHER" id="PTHR30126:SF39">
    <property type="entry name" value="HTH-TYPE TRANSCRIPTIONAL REGULATOR CYSL"/>
    <property type="match status" value="1"/>
</dbReference>
<dbReference type="AlphaFoldDB" id="A0A846N2V0"/>
<dbReference type="InterPro" id="IPR036390">
    <property type="entry name" value="WH_DNA-bd_sf"/>
</dbReference>
<evidence type="ECO:0000256" key="2">
    <source>
        <dbReference type="ARBA" id="ARBA00023015"/>
    </source>
</evidence>
<gene>
    <name evidence="6" type="ORF">FHS83_002939</name>
</gene>
<name>A0A846N2V0_9PROT</name>
<keyword evidence="2" id="KW-0805">Transcription regulation</keyword>
<dbReference type="FunFam" id="1.10.10.10:FF:000001">
    <property type="entry name" value="LysR family transcriptional regulator"/>
    <property type="match status" value="1"/>
</dbReference>
<dbReference type="SUPFAM" id="SSF46785">
    <property type="entry name" value="Winged helix' DNA-binding domain"/>
    <property type="match status" value="1"/>
</dbReference>
<dbReference type="InterPro" id="IPR000847">
    <property type="entry name" value="LysR_HTH_N"/>
</dbReference>
<reference evidence="6 7" key="1">
    <citation type="submission" date="2020-03" db="EMBL/GenBank/DDBJ databases">
        <title>Genomic Encyclopedia of Type Strains, Phase IV (KMG-IV): sequencing the most valuable type-strain genomes for metagenomic binning, comparative biology and taxonomic classification.</title>
        <authorList>
            <person name="Goeker M."/>
        </authorList>
    </citation>
    <scope>NUCLEOTIDE SEQUENCE [LARGE SCALE GENOMIC DNA]</scope>
    <source>
        <strain evidence="6 7">DSM 19867</strain>
    </source>
</reference>
<dbReference type="InterPro" id="IPR036388">
    <property type="entry name" value="WH-like_DNA-bd_sf"/>
</dbReference>
<dbReference type="Pfam" id="PF03466">
    <property type="entry name" value="LysR_substrate"/>
    <property type="match status" value="1"/>
</dbReference>
<keyword evidence="7" id="KW-1185">Reference proteome</keyword>
<dbReference type="GO" id="GO:0003700">
    <property type="term" value="F:DNA-binding transcription factor activity"/>
    <property type="evidence" value="ECO:0007669"/>
    <property type="project" value="InterPro"/>
</dbReference>
<dbReference type="RefSeq" id="WP_167083693.1">
    <property type="nucleotide sequence ID" value="NZ_BAAADC010000001.1"/>
</dbReference>
<sequence length="302" mass="32016">MTLEQLRIFVAVAERQHVTAAATALGLTQSAASAAIANLEAQYGLKLFDRVGRGIALTEDGASFLKEARAVLYRAAAAEDAFHDLGKSVRGTLRIAASQTAGTYWLPGKLIDFRLAYPDVALDCCIGNTEQVAAAVHEGAAQLGFIEGEISDAALTTRVVAEDKLLLVVGAAHPWAGRKIPVTAEELRETAWVLREKGSGTRALFDTLLERAKLDPAAFQVLMELPSNEAISSAVSTGLAASILSTSAVVAGLEAGLLAAVPCELPERNFYLVTHKSRQLSRSAEAFLICAKISDAASQRER</sequence>
<evidence type="ECO:0000256" key="3">
    <source>
        <dbReference type="ARBA" id="ARBA00023125"/>
    </source>
</evidence>
<proteinExistence type="inferred from homology"/>
<keyword evidence="3 6" id="KW-0238">DNA-binding</keyword>
<keyword evidence="4" id="KW-0804">Transcription</keyword>
<dbReference type="Proteomes" id="UP000570514">
    <property type="component" value="Unassembled WGS sequence"/>
</dbReference>
<dbReference type="PRINTS" id="PR00039">
    <property type="entry name" value="HTHLYSR"/>
</dbReference>